<dbReference type="SMART" id="SM00567">
    <property type="entry name" value="EZ_HEAT"/>
    <property type="match status" value="8"/>
</dbReference>
<dbReference type="InterPro" id="IPR055557">
    <property type="entry name" value="DUF7133"/>
</dbReference>
<evidence type="ECO:0000256" key="5">
    <source>
        <dbReference type="SAM" id="SignalP"/>
    </source>
</evidence>
<dbReference type="GO" id="GO:0009055">
    <property type="term" value="F:electron transfer activity"/>
    <property type="evidence" value="ECO:0007669"/>
    <property type="project" value="InterPro"/>
</dbReference>
<dbReference type="Gene3D" id="1.25.10.10">
    <property type="entry name" value="Leucine-rich Repeat Variant"/>
    <property type="match status" value="4"/>
</dbReference>
<keyword evidence="2 4" id="KW-0479">Metal-binding</keyword>
<dbReference type="SUPFAM" id="SSF48371">
    <property type="entry name" value="ARM repeat"/>
    <property type="match status" value="2"/>
</dbReference>
<dbReference type="PANTHER" id="PTHR33546">
    <property type="entry name" value="LARGE, MULTIFUNCTIONAL SECRETED PROTEIN-RELATED"/>
    <property type="match status" value="1"/>
</dbReference>
<keyword evidence="3 4" id="KW-0408">Iron</keyword>
<evidence type="ECO:0000313" key="7">
    <source>
        <dbReference type="EMBL" id="OWK43976.1"/>
    </source>
</evidence>
<feature type="signal peptide" evidence="5">
    <location>
        <begin position="1"/>
        <end position="19"/>
    </location>
</feature>
<evidence type="ECO:0000256" key="4">
    <source>
        <dbReference type="PROSITE-ProRule" id="PRU00433"/>
    </source>
</evidence>
<evidence type="ECO:0000256" key="3">
    <source>
        <dbReference type="ARBA" id="ARBA00023004"/>
    </source>
</evidence>
<dbReference type="RefSeq" id="WP_088254753.1">
    <property type="nucleotide sequence ID" value="NZ_NIDE01000004.1"/>
</dbReference>
<dbReference type="InterPro" id="IPR004155">
    <property type="entry name" value="PBS_lyase_HEAT"/>
</dbReference>
<dbReference type="EMBL" id="NIDE01000004">
    <property type="protein sequence ID" value="OWK43976.1"/>
    <property type="molecule type" value="Genomic_DNA"/>
</dbReference>
<keyword evidence="5" id="KW-0732">Signal</keyword>
<feature type="domain" description="Cytochrome c" evidence="6">
    <location>
        <begin position="1090"/>
        <end position="1231"/>
    </location>
</feature>
<dbReference type="Proteomes" id="UP000214646">
    <property type="component" value="Unassembled WGS sequence"/>
</dbReference>
<dbReference type="InterPro" id="IPR016024">
    <property type="entry name" value="ARM-type_fold"/>
</dbReference>
<evidence type="ECO:0000256" key="2">
    <source>
        <dbReference type="ARBA" id="ARBA00022723"/>
    </source>
</evidence>
<sequence>MSELRTVLVLLLTACAAVAKPPGALPTHQPDWKVEVVAEAPKLLHPSVVCCAPDGRVFVAEDPMDMGNDSEKPTDRILCFHPGGKVTVFAEKLHAVFGLAYVDGKVYVHHCPKFSVFTDDDGVGKDRKDLIATTNPRPNTGFNDHIPSNIRLGMDGWLYMSTGDKGIYGAVGTDGSKAQIYGGGVLRFRPDGSHLEVYSSGTRNHLDVAVTAEDEIFTYDNTDDGNGWWTRVTHMVDGGFYGYPWDYKPQRPYTLWMMTDYGGGSPTGAIAYNEDALPAKYRGNLFFCEWGRKQFLRLTVERNGGTYKIANREDFLTGGPSEFRPVGVAVSPDGMSLYVTDWNYGGWKQNVQVGRLLKVTYTGKSEAAPKPEWFVPAAMGKKFEAKTAELVAGLKHPAQSVRLVAQRRLADRGQEAIEPVTALLNDAKAPAFARWSAIWTLDAIDGGKSSRTAIIAALKDDDASVRRQAARQLGTRAAREATSELTKLLVGEDASVRFQAAAALGRIGDKAAVPALQSALGQSDLFSRYAAFTALNRIGRADPSAWPAIVAGLASEASAIREGSQFALRETYVEGLAVALAAFAADAKHPAEARAAAVAALAALHRKPLPWNGQWWGTQPVRSPRPAGVDAWAGTPVALKAVRDSLKSDDAILRRAAIEAVAVVKDADSAAALVPAFPKESDPEVKRAILRALAAVKSPAAADLVASLLAKPGETPDLLADAVAAAGQIGGAKMTEALTSFIASQAPPVAVASAIEFLGTQKATAAVPTIAARLTHADAKVRTAAVAALAAIGGEPAAKALVSMLADKKPDVRRAAIGALAVVKSKSAIEPLLKAFADPDTRFEAVAALAATPDIRAFDAYLEGLGSKNATVRDECRKAVTAIRVAALPKIDTRLDQTPPLSQAVVGELQRVYSTAAPIRSWRVLGAFTREAKPPFDPTTPTLDAEYKDANGKPVRWKATRTDAGGKVNLLRQGFSLTGDASAYAYAEIDSKTARAVEMIAGSDDGLTVWVNGKQVFEVKGDRGYNADAFHIKANLTAGRNVILAKITQGGGPWEFSIAVPEAGTGRLFETTAHKLDPAEFATFATKTTGNPAHGKVLYADLKGLACIKCHVAGPPGSPGGDVGPSLAGIGVKYNRLQLIESVLYPSKQILDGYQQTRVATLDGRVIVGVVRGETPDDVTILDAEARKIVIKKADIEERKVLDKSVMPEGLQAGLTPQDFADLIAFLESLKEKPPEKK</sequence>
<dbReference type="OrthoDB" id="2482121at2"/>
<dbReference type="PANTHER" id="PTHR33546:SF1">
    <property type="entry name" value="LARGE, MULTIFUNCTIONAL SECRETED PROTEIN"/>
    <property type="match status" value="1"/>
</dbReference>
<keyword evidence="1 4" id="KW-0349">Heme</keyword>
<dbReference type="Gene3D" id="2.120.10.30">
    <property type="entry name" value="TolB, C-terminal domain"/>
    <property type="match status" value="1"/>
</dbReference>
<dbReference type="NCBIfam" id="TIGR02604">
    <property type="entry name" value="Piru_Ver_Nterm"/>
    <property type="match status" value="1"/>
</dbReference>
<dbReference type="InterPro" id="IPR013428">
    <property type="entry name" value="Membrane-bound_put_N"/>
</dbReference>
<proteinExistence type="predicted"/>
<dbReference type="SUPFAM" id="SSF46626">
    <property type="entry name" value="Cytochrome c"/>
    <property type="match status" value="1"/>
</dbReference>
<dbReference type="InterPro" id="IPR011042">
    <property type="entry name" value="6-blade_b-propeller_TolB-like"/>
</dbReference>
<organism evidence="7 8">
    <name type="scientific">Fimbriiglobus ruber</name>
    <dbReference type="NCBI Taxonomy" id="1908690"/>
    <lineage>
        <taxon>Bacteria</taxon>
        <taxon>Pseudomonadati</taxon>
        <taxon>Planctomycetota</taxon>
        <taxon>Planctomycetia</taxon>
        <taxon>Gemmatales</taxon>
        <taxon>Gemmataceae</taxon>
        <taxon>Fimbriiglobus</taxon>
    </lineage>
</organism>
<accession>A0A225E1Q9</accession>
<protein>
    <recommendedName>
        <fullName evidence="6">Cytochrome c domain-containing protein</fullName>
    </recommendedName>
</protein>
<dbReference type="Pfam" id="PF13646">
    <property type="entry name" value="HEAT_2"/>
    <property type="match status" value="3"/>
</dbReference>
<dbReference type="InterPro" id="IPR036909">
    <property type="entry name" value="Cyt_c-like_dom_sf"/>
</dbReference>
<dbReference type="InterPro" id="IPR013427">
    <property type="entry name" value="Haem-bd_dom_put"/>
</dbReference>
<dbReference type="GO" id="GO:0046872">
    <property type="term" value="F:metal ion binding"/>
    <property type="evidence" value="ECO:0007669"/>
    <property type="project" value="UniProtKB-KW"/>
</dbReference>
<keyword evidence="8" id="KW-1185">Reference proteome</keyword>
<dbReference type="PROSITE" id="PS51007">
    <property type="entry name" value="CYTC"/>
    <property type="match status" value="1"/>
</dbReference>
<dbReference type="InterPro" id="IPR009056">
    <property type="entry name" value="Cyt_c-like_dom"/>
</dbReference>
<dbReference type="InterPro" id="IPR011989">
    <property type="entry name" value="ARM-like"/>
</dbReference>
<dbReference type="Gene3D" id="2.60.120.260">
    <property type="entry name" value="Galactose-binding domain-like"/>
    <property type="match status" value="1"/>
</dbReference>
<evidence type="ECO:0000259" key="6">
    <source>
        <dbReference type="PROSITE" id="PS51007"/>
    </source>
</evidence>
<evidence type="ECO:0000313" key="8">
    <source>
        <dbReference type="Proteomes" id="UP000214646"/>
    </source>
</evidence>
<dbReference type="InterPro" id="IPR011041">
    <property type="entry name" value="Quinoprot_gluc/sorb_DH_b-prop"/>
</dbReference>
<dbReference type="GO" id="GO:0020037">
    <property type="term" value="F:heme binding"/>
    <property type="evidence" value="ECO:0007669"/>
    <property type="project" value="InterPro"/>
</dbReference>
<feature type="chain" id="PRO_5011968369" description="Cytochrome c domain-containing protein" evidence="5">
    <location>
        <begin position="20"/>
        <end position="1238"/>
    </location>
</feature>
<reference evidence="8" key="1">
    <citation type="submission" date="2017-06" db="EMBL/GenBank/DDBJ databases">
        <title>Genome analysis of Fimbriiglobus ruber SP5, the first member of the order Planctomycetales with confirmed chitinolytic capability.</title>
        <authorList>
            <person name="Ravin N.V."/>
            <person name="Rakitin A.L."/>
            <person name="Ivanova A.A."/>
            <person name="Beletsky A.V."/>
            <person name="Kulichevskaya I.S."/>
            <person name="Mardanov A.V."/>
            <person name="Dedysh S.N."/>
        </authorList>
    </citation>
    <scope>NUCLEOTIDE SEQUENCE [LARGE SCALE GENOMIC DNA]</scope>
    <source>
        <strain evidence="8">SP5</strain>
    </source>
</reference>
<dbReference type="SUPFAM" id="SSF50952">
    <property type="entry name" value="Soluble quinoprotein glucose dehydrogenase"/>
    <property type="match status" value="1"/>
</dbReference>
<dbReference type="NCBIfam" id="TIGR02603">
    <property type="entry name" value="CxxCH_TIGR02603"/>
    <property type="match status" value="1"/>
</dbReference>
<dbReference type="Pfam" id="PF23500">
    <property type="entry name" value="DUF7133"/>
    <property type="match status" value="1"/>
</dbReference>
<gene>
    <name evidence="7" type="ORF">FRUB_03575</name>
</gene>
<evidence type="ECO:0000256" key="1">
    <source>
        <dbReference type="ARBA" id="ARBA00022617"/>
    </source>
</evidence>
<dbReference type="AlphaFoldDB" id="A0A225E1Q9"/>
<name>A0A225E1Q9_9BACT</name>
<comment type="caution">
    <text evidence="7">The sequence shown here is derived from an EMBL/GenBank/DDBJ whole genome shotgun (WGS) entry which is preliminary data.</text>
</comment>
<dbReference type="Gene3D" id="1.10.760.10">
    <property type="entry name" value="Cytochrome c-like domain"/>
    <property type="match status" value="1"/>
</dbReference>